<reference evidence="2" key="1">
    <citation type="submission" date="2020-04" db="EMBL/GenBank/DDBJ databases">
        <authorList>
            <person name="Chiriac C."/>
            <person name="Salcher M."/>
            <person name="Ghai R."/>
            <person name="Kavagutti S V."/>
        </authorList>
    </citation>
    <scope>NUCLEOTIDE SEQUENCE</scope>
</reference>
<feature type="non-terminal residue" evidence="2">
    <location>
        <position position="1"/>
    </location>
</feature>
<protein>
    <submittedName>
        <fullName evidence="2">Uncharacterized protein</fullName>
    </submittedName>
</protein>
<proteinExistence type="predicted"/>
<evidence type="ECO:0000256" key="1">
    <source>
        <dbReference type="SAM" id="MobiDB-lite"/>
    </source>
</evidence>
<accession>A0A6J5N1H7</accession>
<evidence type="ECO:0000313" key="2">
    <source>
        <dbReference type="EMBL" id="CAB4151140.1"/>
    </source>
</evidence>
<gene>
    <name evidence="2" type="ORF">UFOVP589_1</name>
</gene>
<sequence length="49" mass="5387">SRSDQEETRQGSNLPGFKNNGTGGDSSNENNTETSRHLQGHKTCLMFAF</sequence>
<dbReference type="EMBL" id="LR796567">
    <property type="protein sequence ID" value="CAB4151140.1"/>
    <property type="molecule type" value="Genomic_DNA"/>
</dbReference>
<organism evidence="2">
    <name type="scientific">uncultured Caudovirales phage</name>
    <dbReference type="NCBI Taxonomy" id="2100421"/>
    <lineage>
        <taxon>Viruses</taxon>
        <taxon>Duplodnaviria</taxon>
        <taxon>Heunggongvirae</taxon>
        <taxon>Uroviricota</taxon>
        <taxon>Caudoviricetes</taxon>
        <taxon>Peduoviridae</taxon>
        <taxon>Maltschvirus</taxon>
        <taxon>Maltschvirus maltsch</taxon>
    </lineage>
</organism>
<feature type="region of interest" description="Disordered" evidence="1">
    <location>
        <begin position="1"/>
        <end position="49"/>
    </location>
</feature>
<name>A0A6J5N1H7_9CAUD</name>